<protein>
    <submittedName>
        <fullName evidence="2">Uncharacterized protein</fullName>
    </submittedName>
</protein>
<dbReference type="EMBL" id="LUUH01000062">
    <property type="protein sequence ID" value="OAI02345.1"/>
    <property type="molecule type" value="Genomic_DNA"/>
</dbReference>
<gene>
    <name evidence="2" type="ORF">A1353_16260</name>
</gene>
<keyword evidence="1" id="KW-1133">Transmembrane helix</keyword>
<dbReference type="AlphaFoldDB" id="A0A177MAF4"/>
<accession>A0A177MAF4</accession>
<keyword evidence="1" id="KW-0812">Transmembrane</keyword>
<proteinExistence type="predicted"/>
<sequence>MLGALRFLKKTAISIAILLLLIALFWKPIISFIFHDLPFMGKSFDSAAWSSALNCKNDHDCLEVEMTCLRGPMYRDLERNHLVVGTSETTVMSLVGKPTRTADNNCVDYDLGYCSGLKIDGDYLRVCFDNGEKVTTVSHWQS</sequence>
<name>A0A177MAF4_METMH</name>
<feature type="transmembrane region" description="Helical" evidence="1">
    <location>
        <begin position="12"/>
        <end position="34"/>
    </location>
</feature>
<keyword evidence="1" id="KW-0472">Membrane</keyword>
<reference evidence="2 3" key="1">
    <citation type="submission" date="2016-03" db="EMBL/GenBank/DDBJ databases">
        <authorList>
            <person name="Ploux O."/>
        </authorList>
    </citation>
    <scope>NUCLEOTIDE SEQUENCE [LARGE SCALE GENOMIC DNA]</scope>
    <source>
        <strain evidence="2 3">R-45371</strain>
    </source>
</reference>
<evidence type="ECO:0000313" key="3">
    <source>
        <dbReference type="Proteomes" id="UP000077763"/>
    </source>
</evidence>
<dbReference type="RefSeq" id="WP_064037197.1">
    <property type="nucleotide sequence ID" value="NZ_LUUH01000062.1"/>
</dbReference>
<organism evidence="2 3">
    <name type="scientific">Methylomonas methanica</name>
    <dbReference type="NCBI Taxonomy" id="421"/>
    <lineage>
        <taxon>Bacteria</taxon>
        <taxon>Pseudomonadati</taxon>
        <taxon>Pseudomonadota</taxon>
        <taxon>Gammaproteobacteria</taxon>
        <taxon>Methylococcales</taxon>
        <taxon>Methylococcaceae</taxon>
        <taxon>Methylomonas</taxon>
    </lineage>
</organism>
<evidence type="ECO:0000313" key="2">
    <source>
        <dbReference type="EMBL" id="OAI02345.1"/>
    </source>
</evidence>
<dbReference type="Proteomes" id="UP000077763">
    <property type="component" value="Unassembled WGS sequence"/>
</dbReference>
<comment type="caution">
    <text evidence="2">The sequence shown here is derived from an EMBL/GenBank/DDBJ whole genome shotgun (WGS) entry which is preliminary data.</text>
</comment>
<evidence type="ECO:0000256" key="1">
    <source>
        <dbReference type="SAM" id="Phobius"/>
    </source>
</evidence>